<dbReference type="PROSITE" id="PS51257">
    <property type="entry name" value="PROKAR_LIPOPROTEIN"/>
    <property type="match status" value="1"/>
</dbReference>
<proteinExistence type="predicted"/>
<keyword evidence="3" id="KW-0378">Hydrolase</keyword>
<comment type="caution">
    <text evidence="3">The sequence shown here is derived from an EMBL/GenBank/DDBJ whole genome shotgun (WGS) entry which is preliminary data.</text>
</comment>
<evidence type="ECO:0000256" key="1">
    <source>
        <dbReference type="SAM" id="SignalP"/>
    </source>
</evidence>
<dbReference type="Pfam" id="PF12146">
    <property type="entry name" value="Hydrolase_4"/>
    <property type="match status" value="1"/>
</dbReference>
<feature type="signal peptide" evidence="1">
    <location>
        <begin position="1"/>
        <end position="30"/>
    </location>
</feature>
<dbReference type="PRINTS" id="PR00111">
    <property type="entry name" value="ABHYDROLASE"/>
</dbReference>
<dbReference type="InterPro" id="IPR022742">
    <property type="entry name" value="Hydrolase_4"/>
</dbReference>
<dbReference type="Proteomes" id="UP000476030">
    <property type="component" value="Unassembled WGS sequence"/>
</dbReference>
<reference evidence="3 4" key="1">
    <citation type="submission" date="2019-12" db="EMBL/GenBank/DDBJ databases">
        <title>Snethiella sp. nov. sp. isolated from sea sand.</title>
        <authorList>
            <person name="Kim J."/>
            <person name="Jeong S.E."/>
            <person name="Jung H.S."/>
            <person name="Jeon C.O."/>
        </authorList>
    </citation>
    <scope>NUCLEOTIDE SEQUENCE [LARGE SCALE GENOMIC DNA]</scope>
    <source>
        <strain evidence="3 4">DP05</strain>
    </source>
</reference>
<evidence type="ECO:0000313" key="3">
    <source>
        <dbReference type="EMBL" id="MZR30312.1"/>
    </source>
</evidence>
<dbReference type="SUPFAM" id="SSF53474">
    <property type="entry name" value="alpha/beta-Hydrolases"/>
    <property type="match status" value="1"/>
</dbReference>
<dbReference type="AlphaFoldDB" id="A0A6L8W718"/>
<evidence type="ECO:0000313" key="4">
    <source>
        <dbReference type="Proteomes" id="UP000476030"/>
    </source>
</evidence>
<name>A0A6L8W718_9PROT</name>
<dbReference type="RefSeq" id="WP_161314906.1">
    <property type="nucleotide sequence ID" value="NZ_WTUW01000002.1"/>
</dbReference>
<dbReference type="EMBL" id="WTUW01000002">
    <property type="protein sequence ID" value="MZR30312.1"/>
    <property type="molecule type" value="Genomic_DNA"/>
</dbReference>
<keyword evidence="1" id="KW-0732">Signal</keyword>
<dbReference type="InterPro" id="IPR000073">
    <property type="entry name" value="AB_hydrolase_1"/>
</dbReference>
<dbReference type="InterPro" id="IPR051044">
    <property type="entry name" value="MAG_DAG_Lipase"/>
</dbReference>
<gene>
    <name evidence="3" type="ORF">GQE98_06645</name>
</gene>
<dbReference type="PANTHER" id="PTHR11614">
    <property type="entry name" value="PHOSPHOLIPASE-RELATED"/>
    <property type="match status" value="1"/>
</dbReference>
<organism evidence="3 4">
    <name type="scientific">Sneathiella litorea</name>
    <dbReference type="NCBI Taxonomy" id="2606216"/>
    <lineage>
        <taxon>Bacteria</taxon>
        <taxon>Pseudomonadati</taxon>
        <taxon>Pseudomonadota</taxon>
        <taxon>Alphaproteobacteria</taxon>
        <taxon>Sneathiellales</taxon>
        <taxon>Sneathiellaceae</taxon>
        <taxon>Sneathiella</taxon>
    </lineage>
</organism>
<dbReference type="InterPro" id="IPR029058">
    <property type="entry name" value="AB_hydrolase_fold"/>
</dbReference>
<dbReference type="Gene3D" id="3.40.50.1820">
    <property type="entry name" value="alpha/beta hydrolase"/>
    <property type="match status" value="1"/>
</dbReference>
<dbReference type="GO" id="GO:0016787">
    <property type="term" value="F:hydrolase activity"/>
    <property type="evidence" value="ECO:0007669"/>
    <property type="project" value="UniProtKB-KW"/>
</dbReference>
<evidence type="ECO:0000259" key="2">
    <source>
        <dbReference type="Pfam" id="PF12146"/>
    </source>
</evidence>
<accession>A0A6L8W718</accession>
<sequence length="329" mass="36397">MRYMKTFFRYLSPLGLAVLFLSACSPVVQQVGPASMEAELNGQYLQTPDGEKIPVKIWEASGDPVAIIIAVHGFNDYSNTYAFPGSWWIGEGLTTIAYDQRGFGEAPNFGIWPGQELMVRDLATIVEETREKYQGKPVYLLGESMGGAVLITAVTSEGFPKVDGVILSAPAVWGWQALNPFYQAVLWTAAHTFPDVKLTGQGLGIQASDNISMLRNLSEDPLFIKETRIDSVYGLVNIMDAAYDAAKDITLPTLLLYGENDQLIPKEPIEKIAAELPPGSDIVLYENGWHMLMRDLQGPVVWRDIAEWIKKRQIPSGKKIAALPLFKDE</sequence>
<feature type="domain" description="Serine aminopeptidase S33" evidence="2">
    <location>
        <begin position="63"/>
        <end position="296"/>
    </location>
</feature>
<keyword evidence="4" id="KW-1185">Reference proteome</keyword>
<protein>
    <submittedName>
        <fullName evidence="3">Alpha/beta fold hydrolase</fullName>
    </submittedName>
</protein>
<feature type="chain" id="PRO_5026681032" evidence="1">
    <location>
        <begin position="31"/>
        <end position="329"/>
    </location>
</feature>